<gene>
    <name evidence="1" type="ORF">CWM47_32110</name>
</gene>
<dbReference type="Proteomes" id="UP000232883">
    <property type="component" value="Chromosome"/>
</dbReference>
<dbReference type="AlphaFoldDB" id="A0A2K8Z884"/>
<sequence length="68" mass="7846">MAYWMNQDRVTSMRAYRGIYGKRGAARAGETYRRAASRRGTARWPPERFQAGILVCTTGLLQLYENED</sequence>
<name>A0A2K8Z884_9BACT</name>
<reference evidence="1 2" key="1">
    <citation type="submission" date="2017-11" db="EMBL/GenBank/DDBJ databases">
        <title>Taxonomic description and genome sequences of Spirosoma HA7 sp. nov., isolated from pollen microhabitat of Corylus avellana.</title>
        <authorList>
            <person name="Ambika Manirajan B."/>
            <person name="Suarez C."/>
            <person name="Ratering S."/>
            <person name="Geissler-Plaum R."/>
            <person name="Cardinale M."/>
            <person name="Sylvia S."/>
        </authorList>
    </citation>
    <scope>NUCLEOTIDE SEQUENCE [LARGE SCALE GENOMIC DNA]</scope>
    <source>
        <strain evidence="1 2">HA7</strain>
    </source>
</reference>
<dbReference type="EMBL" id="CP025096">
    <property type="protein sequence ID" value="AUD06082.1"/>
    <property type="molecule type" value="Genomic_DNA"/>
</dbReference>
<organism evidence="1 2">
    <name type="scientific">Spirosoma pollinicola</name>
    <dbReference type="NCBI Taxonomy" id="2057025"/>
    <lineage>
        <taxon>Bacteria</taxon>
        <taxon>Pseudomonadati</taxon>
        <taxon>Bacteroidota</taxon>
        <taxon>Cytophagia</taxon>
        <taxon>Cytophagales</taxon>
        <taxon>Cytophagaceae</taxon>
        <taxon>Spirosoma</taxon>
    </lineage>
</organism>
<proteinExistence type="predicted"/>
<evidence type="ECO:0000313" key="1">
    <source>
        <dbReference type="EMBL" id="AUD06082.1"/>
    </source>
</evidence>
<dbReference type="KEGG" id="spir:CWM47_32110"/>
<accession>A0A2K8Z884</accession>
<protein>
    <submittedName>
        <fullName evidence="1">Uncharacterized protein</fullName>
    </submittedName>
</protein>
<keyword evidence="2" id="KW-1185">Reference proteome</keyword>
<evidence type="ECO:0000313" key="2">
    <source>
        <dbReference type="Proteomes" id="UP000232883"/>
    </source>
</evidence>